<accession>A0A448X2J3</accession>
<reference evidence="2" key="1">
    <citation type="submission" date="2018-11" db="EMBL/GenBank/DDBJ databases">
        <authorList>
            <consortium name="Pathogen Informatics"/>
        </authorList>
    </citation>
    <scope>NUCLEOTIDE SEQUENCE</scope>
</reference>
<feature type="region of interest" description="Disordered" evidence="1">
    <location>
        <begin position="46"/>
        <end position="84"/>
    </location>
</feature>
<evidence type="ECO:0000313" key="3">
    <source>
        <dbReference type="Proteomes" id="UP000784294"/>
    </source>
</evidence>
<evidence type="ECO:0000313" key="2">
    <source>
        <dbReference type="EMBL" id="VEL26162.1"/>
    </source>
</evidence>
<protein>
    <submittedName>
        <fullName evidence="2">Uncharacterized protein</fullName>
    </submittedName>
</protein>
<keyword evidence="3" id="KW-1185">Reference proteome</keyword>
<proteinExistence type="predicted"/>
<organism evidence="2 3">
    <name type="scientific">Protopolystoma xenopodis</name>
    <dbReference type="NCBI Taxonomy" id="117903"/>
    <lineage>
        <taxon>Eukaryota</taxon>
        <taxon>Metazoa</taxon>
        <taxon>Spiralia</taxon>
        <taxon>Lophotrochozoa</taxon>
        <taxon>Platyhelminthes</taxon>
        <taxon>Monogenea</taxon>
        <taxon>Polyopisthocotylea</taxon>
        <taxon>Polystomatidea</taxon>
        <taxon>Polystomatidae</taxon>
        <taxon>Protopolystoma</taxon>
    </lineage>
</organism>
<comment type="caution">
    <text evidence="2">The sequence shown here is derived from an EMBL/GenBank/DDBJ whole genome shotgun (WGS) entry which is preliminary data.</text>
</comment>
<dbReference type="Proteomes" id="UP000784294">
    <property type="component" value="Unassembled WGS sequence"/>
</dbReference>
<dbReference type="AlphaFoldDB" id="A0A448X2J3"/>
<feature type="compositionally biased region" description="Basic residues" evidence="1">
    <location>
        <begin position="48"/>
        <end position="57"/>
    </location>
</feature>
<feature type="compositionally biased region" description="Polar residues" evidence="1">
    <location>
        <begin position="74"/>
        <end position="84"/>
    </location>
</feature>
<evidence type="ECO:0000256" key="1">
    <source>
        <dbReference type="SAM" id="MobiDB-lite"/>
    </source>
</evidence>
<dbReference type="EMBL" id="CAAALY010078457">
    <property type="protein sequence ID" value="VEL26162.1"/>
    <property type="molecule type" value="Genomic_DNA"/>
</dbReference>
<sequence length="84" mass="8439">MVGLGRPGVRVRLSVCAGQPALLLSHQLPHAGLGAAGPLADLAGSNGLRHHPVHGSLHRGTSAPPLPSPPLPSGHNSAIHTSHI</sequence>
<gene>
    <name evidence="2" type="ORF">PXEA_LOCUS19602</name>
</gene>
<name>A0A448X2J3_9PLAT</name>